<keyword evidence="2" id="KW-0378">Hydrolase</keyword>
<dbReference type="Gene3D" id="1.20.1440.110">
    <property type="entry name" value="acylaminoacyl peptidase"/>
    <property type="match status" value="1"/>
</dbReference>
<organism evidence="2 3">
    <name type="scientific">Herbiconiux aconitum</name>
    <dbReference type="NCBI Taxonomy" id="2970913"/>
    <lineage>
        <taxon>Bacteria</taxon>
        <taxon>Bacillati</taxon>
        <taxon>Actinomycetota</taxon>
        <taxon>Actinomycetes</taxon>
        <taxon>Micrococcales</taxon>
        <taxon>Microbacteriaceae</taxon>
        <taxon>Herbiconiux</taxon>
    </lineage>
</organism>
<evidence type="ECO:0000256" key="1">
    <source>
        <dbReference type="ARBA" id="ARBA00008645"/>
    </source>
</evidence>
<dbReference type="PANTHER" id="PTHR22946">
    <property type="entry name" value="DIENELACTONE HYDROLASE DOMAIN-CONTAINING PROTEIN-RELATED"/>
    <property type="match status" value="1"/>
</dbReference>
<dbReference type="RefSeq" id="WP_259508078.1">
    <property type="nucleotide sequence ID" value="NZ_JANLCM010000002.1"/>
</dbReference>
<keyword evidence="3" id="KW-1185">Reference proteome</keyword>
<comment type="caution">
    <text evidence="2">The sequence shown here is derived from an EMBL/GenBank/DDBJ whole genome shotgun (WGS) entry which is preliminary data.</text>
</comment>
<dbReference type="InterPro" id="IPR050261">
    <property type="entry name" value="FrsA_esterase"/>
</dbReference>
<evidence type="ECO:0000313" key="2">
    <source>
        <dbReference type="EMBL" id="MCS5718798.1"/>
    </source>
</evidence>
<evidence type="ECO:0000313" key="3">
    <source>
        <dbReference type="Proteomes" id="UP001165584"/>
    </source>
</evidence>
<dbReference type="GO" id="GO:0016787">
    <property type="term" value="F:hydrolase activity"/>
    <property type="evidence" value="ECO:0007669"/>
    <property type="project" value="UniProtKB-KW"/>
</dbReference>
<dbReference type="Proteomes" id="UP001165584">
    <property type="component" value="Unassembled WGS sequence"/>
</dbReference>
<comment type="similarity">
    <text evidence="1">Belongs to the AB hydrolase superfamily.</text>
</comment>
<sequence length="396" mass="42178">MAKTPTIFFRDDVFDDQFARTLAAVYAGASDLGEAFSAARAIGAHATPDKWYGGWLALARNVEASASAAAADGHSVTARGAYLRAAEYYRQAFFFIRHDLDDPRAQDAYADHVRTFAAAAPNLGVAFGEAVEIPYEGTTLHGWFFSPDDSGEVRPTVISPDGYDSTAEDGLAYVIGALERGYNVLTFDGPGQGRALYRDRLFMRPDFEAVLTPVVDWLLTRSTVDASKLVLFGRSFAGYLAPRAAAFEHRIAALVCDPPDPNLGLHIPAVAGSLAAPTIELEMRLSAEKREFFGARMATHGLTDVAEYFTTLREFDMTPVAGQVACPTLLVECEGDPLSSTGGADALAAAMTAPTTRITLTAESGAGGHCGGLGQKVWDGAVYDWLDGVLKGESAA</sequence>
<accession>A0ABT2GRE8</accession>
<dbReference type="PANTHER" id="PTHR22946:SF12">
    <property type="entry name" value="CONIDIAL PIGMENT BIOSYNTHESIS PROTEIN AYG1 (AFU_ORTHOLOGUE AFUA_2G17550)"/>
    <property type="match status" value="1"/>
</dbReference>
<dbReference type="EMBL" id="JANLCM010000002">
    <property type="protein sequence ID" value="MCS5718798.1"/>
    <property type="molecule type" value="Genomic_DNA"/>
</dbReference>
<dbReference type="SUPFAM" id="SSF53474">
    <property type="entry name" value="alpha/beta-Hydrolases"/>
    <property type="match status" value="1"/>
</dbReference>
<dbReference type="Gene3D" id="3.40.50.1820">
    <property type="entry name" value="alpha/beta hydrolase"/>
    <property type="match status" value="1"/>
</dbReference>
<proteinExistence type="inferred from homology"/>
<gene>
    <name evidence="2" type="ORF">N1027_11700</name>
</gene>
<dbReference type="InterPro" id="IPR029058">
    <property type="entry name" value="AB_hydrolase_fold"/>
</dbReference>
<name>A0ABT2GRE8_9MICO</name>
<reference evidence="2" key="1">
    <citation type="submission" date="2022-08" db="EMBL/GenBank/DDBJ databases">
        <authorList>
            <person name="Deng Y."/>
            <person name="Han X.-F."/>
            <person name="Zhang Y.-Q."/>
        </authorList>
    </citation>
    <scope>NUCLEOTIDE SEQUENCE</scope>
    <source>
        <strain evidence="2">CPCC 205763</strain>
    </source>
</reference>
<protein>
    <submittedName>
        <fullName evidence="2">Alpha/beta fold hydrolase</fullName>
    </submittedName>
</protein>